<evidence type="ECO:0000313" key="3">
    <source>
        <dbReference type="WBParaSite" id="HPLM_0001839201-mRNA-1"/>
    </source>
</evidence>
<reference evidence="1 2" key="2">
    <citation type="submission" date="2018-11" db="EMBL/GenBank/DDBJ databases">
        <authorList>
            <consortium name="Pathogen Informatics"/>
        </authorList>
    </citation>
    <scope>NUCLEOTIDE SEQUENCE [LARGE SCALE GENOMIC DNA]</scope>
    <source>
        <strain evidence="1 2">MHpl1</strain>
    </source>
</reference>
<proteinExistence type="predicted"/>
<reference evidence="3" key="1">
    <citation type="submission" date="2017-02" db="UniProtKB">
        <authorList>
            <consortium name="WormBaseParasite"/>
        </authorList>
    </citation>
    <scope>IDENTIFICATION</scope>
</reference>
<organism evidence="3">
    <name type="scientific">Haemonchus placei</name>
    <name type="common">Barber's pole worm</name>
    <dbReference type="NCBI Taxonomy" id="6290"/>
    <lineage>
        <taxon>Eukaryota</taxon>
        <taxon>Metazoa</taxon>
        <taxon>Ecdysozoa</taxon>
        <taxon>Nematoda</taxon>
        <taxon>Chromadorea</taxon>
        <taxon>Rhabditida</taxon>
        <taxon>Rhabditina</taxon>
        <taxon>Rhabditomorpha</taxon>
        <taxon>Strongyloidea</taxon>
        <taxon>Trichostrongylidae</taxon>
        <taxon>Haemonchus</taxon>
    </lineage>
</organism>
<accession>A0A0N4X218</accession>
<evidence type="ECO:0000313" key="2">
    <source>
        <dbReference type="Proteomes" id="UP000268014"/>
    </source>
</evidence>
<name>A0A0N4X218_HAEPC</name>
<protein>
    <submittedName>
        <fullName evidence="3">HTH_Tnp_IS1 domain-containing protein</fullName>
    </submittedName>
</protein>
<gene>
    <name evidence="1" type="ORF">HPLM_LOCUS18384</name>
</gene>
<dbReference type="Proteomes" id="UP000268014">
    <property type="component" value="Unassembled WGS sequence"/>
</dbReference>
<keyword evidence="2" id="KW-1185">Reference proteome</keyword>
<dbReference type="WBParaSite" id="HPLM_0001839201-mRNA-1">
    <property type="protein sequence ID" value="HPLM_0001839201-mRNA-1"/>
    <property type="gene ID" value="HPLM_0001839201"/>
</dbReference>
<evidence type="ECO:0000313" key="1">
    <source>
        <dbReference type="EMBL" id="VDO70768.1"/>
    </source>
</evidence>
<sequence length="87" mass="9751">MVKARDHPAVAPSLRAFGEPISGIARCFDVSRMTVSQIALRGHINDKTVVMFLLLLLFRLQLPENCNATKPAETRGKSLPKWMYVLL</sequence>
<dbReference type="AlphaFoldDB" id="A0A0N4X218"/>
<dbReference type="EMBL" id="UZAF01020542">
    <property type="protein sequence ID" value="VDO70768.1"/>
    <property type="molecule type" value="Genomic_DNA"/>
</dbReference>